<accession>A0A6J4HF05</accession>
<evidence type="ECO:0000313" key="2">
    <source>
        <dbReference type="EMBL" id="CAA9221683.1"/>
    </source>
</evidence>
<feature type="compositionally biased region" description="Basic residues" evidence="1">
    <location>
        <begin position="29"/>
        <end position="47"/>
    </location>
</feature>
<feature type="non-terminal residue" evidence="2">
    <location>
        <position position="54"/>
    </location>
</feature>
<gene>
    <name evidence="2" type="ORF">AVDCRST_MAG76-730</name>
</gene>
<proteinExistence type="predicted"/>
<evidence type="ECO:0000256" key="1">
    <source>
        <dbReference type="SAM" id="MobiDB-lite"/>
    </source>
</evidence>
<protein>
    <submittedName>
        <fullName evidence="2">Uncharacterized protein</fullName>
    </submittedName>
</protein>
<dbReference type="AlphaFoldDB" id="A0A6J4HF05"/>
<reference evidence="2" key="1">
    <citation type="submission" date="2020-02" db="EMBL/GenBank/DDBJ databases">
        <authorList>
            <person name="Meier V. D."/>
        </authorList>
    </citation>
    <scope>NUCLEOTIDE SEQUENCE</scope>
    <source>
        <strain evidence="2">AVDCRST_MAG76</strain>
    </source>
</reference>
<name>A0A6J4HF05_9ACTN</name>
<feature type="non-terminal residue" evidence="2">
    <location>
        <position position="1"/>
    </location>
</feature>
<dbReference type="EMBL" id="CADCSZ010000043">
    <property type="protein sequence ID" value="CAA9221683.1"/>
    <property type="molecule type" value="Genomic_DNA"/>
</dbReference>
<feature type="compositionally biased region" description="Low complexity" evidence="1">
    <location>
        <begin position="19"/>
        <end position="28"/>
    </location>
</feature>
<sequence length="54" mass="5859">ARRAGPSGPRPPRGRPRSPCRATGPGRAAARRRARDLRRYAARRGTRGTRGSPP</sequence>
<feature type="region of interest" description="Disordered" evidence="1">
    <location>
        <begin position="1"/>
        <end position="54"/>
    </location>
</feature>
<organism evidence="2">
    <name type="scientific">uncultured Acidimicrobiales bacterium</name>
    <dbReference type="NCBI Taxonomy" id="310071"/>
    <lineage>
        <taxon>Bacteria</taxon>
        <taxon>Bacillati</taxon>
        <taxon>Actinomycetota</taxon>
        <taxon>Acidimicrobiia</taxon>
        <taxon>Acidimicrobiales</taxon>
        <taxon>environmental samples</taxon>
    </lineage>
</organism>